<feature type="binding site" evidence="19">
    <location>
        <position position="306"/>
    </location>
    <ligand>
        <name>phosphoenolpyruvate</name>
        <dbReference type="ChEBI" id="CHEBI:58702"/>
    </ligand>
</feature>
<evidence type="ECO:0000259" key="24">
    <source>
        <dbReference type="Pfam" id="PF02896"/>
    </source>
</evidence>
<feature type="binding site" evidence="19">
    <location>
        <position position="342"/>
    </location>
    <ligand>
        <name>phosphoenolpyruvate</name>
        <dbReference type="ChEBI" id="CHEBI:58702"/>
    </ligand>
</feature>
<dbReference type="SUPFAM" id="SSF51621">
    <property type="entry name" value="Phosphoenolpyruvate/pyruvate domain"/>
    <property type="match status" value="1"/>
</dbReference>
<keyword evidence="14 17" id="KW-0418">Kinase</keyword>
<dbReference type="GO" id="GO:0008965">
    <property type="term" value="F:phosphoenolpyruvate-protein phosphotransferase activity"/>
    <property type="evidence" value="ECO:0007669"/>
    <property type="project" value="UniProtKB-EC"/>
</dbReference>
<dbReference type="PRINTS" id="PR01736">
    <property type="entry name" value="PHPHTRNFRASE"/>
</dbReference>
<dbReference type="GO" id="GO:0016301">
    <property type="term" value="F:kinase activity"/>
    <property type="evidence" value="ECO:0007669"/>
    <property type="project" value="UniProtKB-KW"/>
</dbReference>
<evidence type="ECO:0000256" key="17">
    <source>
        <dbReference type="PIRNR" id="PIRNR000732"/>
    </source>
</evidence>
<dbReference type="GO" id="GO:0009401">
    <property type="term" value="P:phosphoenolpyruvate-dependent sugar phosphotransferase system"/>
    <property type="evidence" value="ECO:0007669"/>
    <property type="project" value="UniProtKB-KW"/>
</dbReference>
<evidence type="ECO:0000256" key="8">
    <source>
        <dbReference type="ARBA" id="ARBA00022448"/>
    </source>
</evidence>
<dbReference type="Gene3D" id="3.20.20.60">
    <property type="entry name" value="Phosphoenolpyruvate-binding domains"/>
    <property type="match status" value="1"/>
</dbReference>
<evidence type="ECO:0000256" key="3">
    <source>
        <dbReference type="ARBA" id="ARBA00002728"/>
    </source>
</evidence>
<dbReference type="Pfam" id="PF05524">
    <property type="entry name" value="PEP-utilisers_N"/>
    <property type="match status" value="1"/>
</dbReference>
<dbReference type="PANTHER" id="PTHR46244:SF3">
    <property type="entry name" value="PHOSPHOENOLPYRUVATE-PROTEIN PHOSPHOTRANSFERASE"/>
    <property type="match status" value="1"/>
</dbReference>
<evidence type="ECO:0000256" key="5">
    <source>
        <dbReference type="ARBA" id="ARBA00007837"/>
    </source>
</evidence>
<dbReference type="Pfam" id="PF00391">
    <property type="entry name" value="PEP-utilizers"/>
    <property type="match status" value="1"/>
</dbReference>
<dbReference type="PIRSF" id="PIRSF000732">
    <property type="entry name" value="PTS_enzyme_I"/>
    <property type="match status" value="1"/>
</dbReference>
<keyword evidence="21" id="KW-0175">Coiled coil</keyword>
<evidence type="ECO:0000256" key="1">
    <source>
        <dbReference type="ARBA" id="ARBA00000683"/>
    </source>
</evidence>
<evidence type="ECO:0000256" key="6">
    <source>
        <dbReference type="ARBA" id="ARBA00012232"/>
    </source>
</evidence>
<dbReference type="Gene3D" id="1.10.274.10">
    <property type="entry name" value="PtsI, HPr-binding domain"/>
    <property type="match status" value="1"/>
</dbReference>
<organism evidence="26 27">
    <name type="scientific">Eiseniibacteriota bacterium</name>
    <dbReference type="NCBI Taxonomy" id="2212470"/>
    <lineage>
        <taxon>Bacteria</taxon>
        <taxon>Candidatus Eiseniibacteriota</taxon>
    </lineage>
</organism>
<evidence type="ECO:0000256" key="22">
    <source>
        <dbReference type="SAM" id="MobiDB-lite"/>
    </source>
</evidence>
<comment type="caution">
    <text evidence="26">The sequence shown here is derived from an EMBL/GenBank/DDBJ whole genome shotgun (WGS) entry which is preliminary data.</text>
</comment>
<feature type="domain" description="PEP-utilising enzyme C-terminal" evidence="24">
    <location>
        <begin position="263"/>
        <end position="518"/>
    </location>
</feature>
<keyword evidence="12 17" id="KW-0598">Phosphotransferase system</keyword>
<dbReference type="NCBIfam" id="TIGR01417">
    <property type="entry name" value="PTS_I_fam"/>
    <property type="match status" value="1"/>
</dbReference>
<dbReference type="InterPro" id="IPR036618">
    <property type="entry name" value="PtsI_HPr-bd_sf"/>
</dbReference>
<keyword evidence="8 17" id="KW-0813">Transport</keyword>
<sequence length="532" mass="58917">MAKKSSSGTEDLRTQGIPAAPGIAFGPVQFLSDQTPQIEEKKLESSELDQEKERFTASLEKARTELREIRRVTAADLGEDEAKIFDVQLMVLDDPMIQERVVEAIAEEQLNAAYLLERTMLEVADRLASMGDGYFANRTIDLHDVKKRLLRHLLGEQEVQVSKTPSILVGRELAPSDAVHLDPNAILGFATELGGVTSHASIMARAKGLPAVVGAKGIKTQVQSGDVIAIDGISGAVVVNPSASTLKRMRERKRAYERLQTRREKYAKDPAITTDGMKVKLAANIETPSELEFIKEKGAEGIGLFRTEFFFMESQTLPTEDEQYDCYRGLVSSMAPLETVIRVLDVGGDKVTSYLGLARERNPYLGMRGIRYLLAHPEIFKAQLGAILRAGAHGPIRILFPMVSSVEEFMEAKRLTQETIQALKEKGLPHDDKPVLGVMIEVPSTVMLVEEFAREADFLSIGSNDLIQYMLAVDRDHETLRHLYQPLHPAILRAIQAVTTAAEKHGKWVSICGEMAGLSMFFGCSRDRLNRT</sequence>
<evidence type="ECO:0000256" key="20">
    <source>
        <dbReference type="PIRSR" id="PIRSR000732-3"/>
    </source>
</evidence>
<dbReference type="InterPro" id="IPR000121">
    <property type="entry name" value="PEP_util_C"/>
</dbReference>
<evidence type="ECO:0000256" key="16">
    <source>
        <dbReference type="ARBA" id="ARBA00033235"/>
    </source>
</evidence>
<keyword evidence="11 17" id="KW-0808">Transferase</keyword>
<keyword evidence="13 17" id="KW-0479">Metal-binding</keyword>
<dbReference type="Pfam" id="PF02896">
    <property type="entry name" value="PEP-utilizers_C"/>
    <property type="match status" value="1"/>
</dbReference>
<feature type="domain" description="PEP-utilising enzyme mobile" evidence="23">
    <location>
        <begin position="164"/>
        <end position="235"/>
    </location>
</feature>
<dbReference type="EMBL" id="JABDJR010000523">
    <property type="protein sequence ID" value="NNF07684.1"/>
    <property type="molecule type" value="Genomic_DNA"/>
</dbReference>
<evidence type="ECO:0000256" key="12">
    <source>
        <dbReference type="ARBA" id="ARBA00022683"/>
    </source>
</evidence>
<comment type="cofactor">
    <cofactor evidence="2 17 20">
        <name>Mg(2+)</name>
        <dbReference type="ChEBI" id="CHEBI:18420"/>
    </cofactor>
</comment>
<dbReference type="InterPro" id="IPR040442">
    <property type="entry name" value="Pyrv_kinase-like_dom_sf"/>
</dbReference>
<evidence type="ECO:0000256" key="21">
    <source>
        <dbReference type="SAM" id="Coils"/>
    </source>
</evidence>
<dbReference type="InterPro" id="IPR006318">
    <property type="entry name" value="PTS_EI-like"/>
</dbReference>
<dbReference type="GO" id="GO:0046872">
    <property type="term" value="F:metal ion binding"/>
    <property type="evidence" value="ECO:0007669"/>
    <property type="project" value="UniProtKB-KW"/>
</dbReference>
<evidence type="ECO:0000256" key="18">
    <source>
        <dbReference type="PIRSR" id="PIRSR000732-1"/>
    </source>
</evidence>
<evidence type="ECO:0000256" key="13">
    <source>
        <dbReference type="ARBA" id="ARBA00022723"/>
    </source>
</evidence>
<dbReference type="SUPFAM" id="SSF47831">
    <property type="entry name" value="Enzyme I of the PEP:sugar phosphotransferase system HPr-binding (sub)domain"/>
    <property type="match status" value="1"/>
</dbReference>
<protein>
    <recommendedName>
        <fullName evidence="7 17">Phosphoenolpyruvate-protein phosphotransferase</fullName>
        <ecNumber evidence="6 17">2.7.3.9</ecNumber>
    </recommendedName>
    <alternativeName>
        <fullName evidence="16 17">Phosphotransferase system, enzyme I</fullName>
    </alternativeName>
</protein>
<evidence type="ECO:0000256" key="2">
    <source>
        <dbReference type="ARBA" id="ARBA00001946"/>
    </source>
</evidence>
<comment type="catalytic activity">
    <reaction evidence="1 17">
        <text>L-histidyl-[protein] + phosphoenolpyruvate = N(pros)-phospho-L-histidyl-[protein] + pyruvate</text>
        <dbReference type="Rhea" id="RHEA:23880"/>
        <dbReference type="Rhea" id="RHEA-COMP:9745"/>
        <dbReference type="Rhea" id="RHEA-COMP:9746"/>
        <dbReference type="ChEBI" id="CHEBI:15361"/>
        <dbReference type="ChEBI" id="CHEBI:29979"/>
        <dbReference type="ChEBI" id="CHEBI:58702"/>
        <dbReference type="ChEBI" id="CHEBI:64837"/>
        <dbReference type="EC" id="2.7.3.9"/>
    </reaction>
</comment>
<dbReference type="InterPro" id="IPR018274">
    <property type="entry name" value="PEP_util_AS"/>
</dbReference>
<dbReference type="GO" id="GO:0005737">
    <property type="term" value="C:cytoplasm"/>
    <property type="evidence" value="ECO:0007669"/>
    <property type="project" value="UniProtKB-SubCell"/>
</dbReference>
<evidence type="ECO:0000256" key="10">
    <source>
        <dbReference type="ARBA" id="ARBA00022597"/>
    </source>
</evidence>
<name>A0A7Y2H323_UNCEI</name>
<evidence type="ECO:0000256" key="4">
    <source>
        <dbReference type="ARBA" id="ARBA00004496"/>
    </source>
</evidence>
<feature type="coiled-coil region" evidence="21">
    <location>
        <begin position="45"/>
        <end position="72"/>
    </location>
</feature>
<feature type="binding site" evidence="19">
    <location>
        <position position="475"/>
    </location>
    <ligand>
        <name>phosphoenolpyruvate</name>
        <dbReference type="ChEBI" id="CHEBI:58702"/>
    </ligand>
</feature>
<gene>
    <name evidence="26" type="primary">ptsP</name>
    <name evidence="26" type="ORF">HKN21_13055</name>
</gene>
<feature type="binding site" evidence="19">
    <location>
        <begin position="464"/>
        <end position="465"/>
    </location>
    <ligand>
        <name>phosphoenolpyruvate</name>
        <dbReference type="ChEBI" id="CHEBI:58702"/>
    </ligand>
</feature>
<keyword evidence="15 17" id="KW-0460">Magnesium</keyword>
<dbReference type="InterPro" id="IPR008279">
    <property type="entry name" value="PEP-util_enz_mobile_dom"/>
</dbReference>
<comment type="function">
    <text evidence="3 17">General (non sugar-specific) component of the phosphoenolpyruvate-dependent sugar phosphotransferase system (sugar PTS). This major carbohydrate active-transport system catalyzes the phosphorylation of incoming sugar substrates concomitantly with their translocation across the cell membrane. Enzyme I transfers the phosphoryl group from phosphoenolpyruvate (PEP) to the phosphoryl carrier protein (HPr).</text>
</comment>
<reference evidence="26 27" key="1">
    <citation type="submission" date="2020-03" db="EMBL/GenBank/DDBJ databases">
        <title>Metabolic flexibility allows generalist bacteria to become dominant in a frequently disturbed ecosystem.</title>
        <authorList>
            <person name="Chen Y.-J."/>
            <person name="Leung P.M."/>
            <person name="Bay S.K."/>
            <person name="Hugenholtz P."/>
            <person name="Kessler A.J."/>
            <person name="Shelley G."/>
            <person name="Waite D.W."/>
            <person name="Cook P.L."/>
            <person name="Greening C."/>
        </authorList>
    </citation>
    <scope>NUCLEOTIDE SEQUENCE [LARGE SCALE GENOMIC DNA]</scope>
    <source>
        <strain evidence="26">SS_bin_28</strain>
    </source>
</reference>
<evidence type="ECO:0000256" key="19">
    <source>
        <dbReference type="PIRSR" id="PIRSR000732-2"/>
    </source>
</evidence>
<feature type="domain" description="Phosphotransferase system enzyme I N-terminal" evidence="25">
    <location>
        <begin position="15"/>
        <end position="138"/>
    </location>
</feature>
<dbReference type="InterPro" id="IPR036637">
    <property type="entry name" value="Phosphohistidine_dom_sf"/>
</dbReference>
<evidence type="ECO:0000256" key="11">
    <source>
        <dbReference type="ARBA" id="ARBA00022679"/>
    </source>
</evidence>
<evidence type="ECO:0000313" key="27">
    <source>
        <dbReference type="Proteomes" id="UP000547674"/>
    </source>
</evidence>
<comment type="similarity">
    <text evidence="5 17">Belongs to the PEP-utilizing enzyme family.</text>
</comment>
<evidence type="ECO:0000259" key="23">
    <source>
        <dbReference type="Pfam" id="PF00391"/>
    </source>
</evidence>
<dbReference type="EC" id="2.7.3.9" evidence="6 17"/>
<dbReference type="InterPro" id="IPR015813">
    <property type="entry name" value="Pyrv/PenolPyrv_kinase-like_dom"/>
</dbReference>
<dbReference type="PANTHER" id="PTHR46244">
    <property type="entry name" value="PHOSPHOENOLPYRUVATE-PROTEIN PHOSPHOTRANSFERASE"/>
    <property type="match status" value="1"/>
</dbReference>
<dbReference type="InterPro" id="IPR008731">
    <property type="entry name" value="PTS_EIN"/>
</dbReference>
<accession>A0A7Y2H323</accession>
<evidence type="ECO:0000256" key="7">
    <source>
        <dbReference type="ARBA" id="ARBA00016544"/>
    </source>
</evidence>
<comment type="subcellular location">
    <subcellularLocation>
        <location evidence="4 17">Cytoplasm</location>
    </subcellularLocation>
</comment>
<evidence type="ECO:0000256" key="15">
    <source>
        <dbReference type="ARBA" id="ARBA00022842"/>
    </source>
</evidence>
<dbReference type="AlphaFoldDB" id="A0A7Y2H323"/>
<dbReference type="PROSITE" id="PS00370">
    <property type="entry name" value="PEP_ENZYMES_PHOS_SITE"/>
    <property type="match status" value="1"/>
</dbReference>
<dbReference type="InterPro" id="IPR024692">
    <property type="entry name" value="PTS_EI"/>
</dbReference>
<feature type="active site" description="Proton donor" evidence="18">
    <location>
        <position position="512"/>
    </location>
</feature>
<feature type="region of interest" description="Disordered" evidence="22">
    <location>
        <begin position="1"/>
        <end position="24"/>
    </location>
</feature>
<keyword evidence="26" id="KW-0670">Pyruvate</keyword>
<proteinExistence type="inferred from homology"/>
<evidence type="ECO:0000256" key="14">
    <source>
        <dbReference type="ARBA" id="ARBA00022777"/>
    </source>
</evidence>
<evidence type="ECO:0000259" key="25">
    <source>
        <dbReference type="Pfam" id="PF05524"/>
    </source>
</evidence>
<evidence type="ECO:0000256" key="9">
    <source>
        <dbReference type="ARBA" id="ARBA00022490"/>
    </source>
</evidence>
<feature type="active site" description="Tele-phosphohistidine intermediate" evidence="18">
    <location>
        <position position="199"/>
    </location>
</feature>
<feature type="binding site" evidence="20">
    <location>
        <position position="441"/>
    </location>
    <ligand>
        <name>Mg(2+)</name>
        <dbReference type="ChEBI" id="CHEBI:18420"/>
    </ligand>
</feature>
<dbReference type="InterPro" id="IPR050499">
    <property type="entry name" value="PEP-utilizing_PTS_enzyme"/>
</dbReference>
<dbReference type="Gene3D" id="3.50.30.10">
    <property type="entry name" value="Phosphohistidine domain"/>
    <property type="match status" value="1"/>
</dbReference>
<dbReference type="SUPFAM" id="SSF52009">
    <property type="entry name" value="Phosphohistidine domain"/>
    <property type="match status" value="1"/>
</dbReference>
<keyword evidence="10 17" id="KW-0762">Sugar transport</keyword>
<feature type="binding site" evidence="20">
    <location>
        <position position="465"/>
    </location>
    <ligand>
        <name>Mg(2+)</name>
        <dbReference type="ChEBI" id="CHEBI:18420"/>
    </ligand>
</feature>
<evidence type="ECO:0000313" key="26">
    <source>
        <dbReference type="EMBL" id="NNF07684.1"/>
    </source>
</evidence>
<dbReference type="Proteomes" id="UP000547674">
    <property type="component" value="Unassembled WGS sequence"/>
</dbReference>
<keyword evidence="9 17" id="KW-0963">Cytoplasm</keyword>